<sequence length="544" mass="59506">MGFVYFFYLTLQRTRRFLETTSPVTLLRTPSMTSEALPPPASELHVTKKAKKLPTLPGSMVVQFQDATGKQTGPRIDLPTDSTPAQLELLINELRKATDPTEESQGKVPYSCYINDVEVLDSLRDTLESQGIVNGEAVININYQPLAVFRVRPVVRCTDTMPGHTEAVIHVSFSPDGRRLASGGGDTTVRFWDTGTSLPKFTCRGHRHHVLCTAWSPDGSRFASADKAGEIRLWDPATGLAVGQPLQGHKQHITSLAWEPLHLNRGKGERLASSSKDGTVRVWNVRTGACLTTLAQHTNSVECCKWGGQGVLYTGSRDRTVKIWALQGRDGEAGFGKLVKTLVGHGHRINTLALNTDYVLRTGPFDHTGSLALDAASPMEAAEAKYRKFLEGSEGRERLVSGSDDFTLFLWDPLGEEGGKKPLARMTGHQQAVNHISFSPDGRYVASASFDKKVKTWDGRTGRFLSTLVGHVGAVYMVAWSPDSRLLVSASKDSTLKLWDVAKGAKAKETLPGHMDEVYALDWAPNGASVASGSKDRTIKIWRA</sequence>
<feature type="repeat" description="WD" evidence="5">
    <location>
        <begin position="426"/>
        <end position="467"/>
    </location>
</feature>
<dbReference type="PROSITE" id="PS50294">
    <property type="entry name" value="WD_REPEATS_REGION"/>
    <property type="match status" value="6"/>
</dbReference>
<proteinExistence type="predicted"/>
<dbReference type="Pfam" id="PF00400">
    <property type="entry name" value="WD40"/>
    <property type="match status" value="7"/>
</dbReference>
<keyword evidence="3" id="KW-0677">Repeat</keyword>
<dbReference type="CDD" id="cd00200">
    <property type="entry name" value="WD40"/>
    <property type="match status" value="1"/>
</dbReference>
<comment type="subcellular location">
    <subcellularLocation>
        <location evidence="1">Nucleus</location>
        <location evidence="1">Nucleolus</location>
    </subcellularLocation>
</comment>
<keyword evidence="8" id="KW-1185">Reference proteome</keyword>
<feature type="domain" description="NLE" evidence="6">
    <location>
        <begin position="61"/>
        <end position="127"/>
    </location>
</feature>
<feature type="repeat" description="WD" evidence="5">
    <location>
        <begin position="294"/>
        <end position="327"/>
    </location>
</feature>
<keyword evidence="4" id="KW-0539">Nucleus</keyword>
<dbReference type="InterPro" id="IPR001632">
    <property type="entry name" value="WD40_G-protein_beta-like"/>
</dbReference>
<dbReference type="FunFam" id="2.130.10.10:FF:000464">
    <property type="entry name" value="Ribosome assembly protein 4"/>
    <property type="match status" value="1"/>
</dbReference>
<feature type="repeat" description="WD" evidence="5">
    <location>
        <begin position="511"/>
        <end position="544"/>
    </location>
</feature>
<name>W7U489_9STRA</name>
<dbReference type="PANTHER" id="PTHR19848">
    <property type="entry name" value="WD40 REPEAT PROTEIN"/>
    <property type="match status" value="1"/>
</dbReference>
<evidence type="ECO:0000313" key="7">
    <source>
        <dbReference type="EMBL" id="EWM27509.1"/>
    </source>
</evidence>
<dbReference type="InterPro" id="IPR019775">
    <property type="entry name" value="WD40_repeat_CS"/>
</dbReference>
<dbReference type="OrthoDB" id="10267436at2759"/>
<organism evidence="7 8">
    <name type="scientific">Nannochloropsis gaditana</name>
    <dbReference type="NCBI Taxonomy" id="72520"/>
    <lineage>
        <taxon>Eukaryota</taxon>
        <taxon>Sar</taxon>
        <taxon>Stramenopiles</taxon>
        <taxon>Ochrophyta</taxon>
        <taxon>Eustigmatophyceae</taxon>
        <taxon>Eustigmatales</taxon>
        <taxon>Monodopsidaceae</taxon>
        <taxon>Nannochloropsis</taxon>
    </lineage>
</organism>
<dbReference type="Proteomes" id="UP000019335">
    <property type="component" value="Chromosome 6"/>
</dbReference>
<dbReference type="GO" id="GO:0005730">
    <property type="term" value="C:nucleolus"/>
    <property type="evidence" value="ECO:0007669"/>
    <property type="project" value="UniProtKB-SubCell"/>
</dbReference>
<dbReference type="InterPro" id="IPR001680">
    <property type="entry name" value="WD40_rpt"/>
</dbReference>
<evidence type="ECO:0000256" key="3">
    <source>
        <dbReference type="ARBA" id="ARBA00022737"/>
    </source>
</evidence>
<dbReference type="GO" id="GO:0000027">
    <property type="term" value="P:ribosomal large subunit assembly"/>
    <property type="evidence" value="ECO:0007669"/>
    <property type="project" value="TreeGrafter"/>
</dbReference>
<dbReference type="AlphaFoldDB" id="W7U489"/>
<dbReference type="InterPro" id="IPR036322">
    <property type="entry name" value="WD40_repeat_dom_sf"/>
</dbReference>
<dbReference type="PROSITE" id="PS00678">
    <property type="entry name" value="WD_REPEATS_1"/>
    <property type="match status" value="2"/>
</dbReference>
<dbReference type="InterPro" id="IPR015943">
    <property type="entry name" value="WD40/YVTN_repeat-like_dom_sf"/>
</dbReference>
<feature type="repeat" description="WD" evidence="5">
    <location>
        <begin position="468"/>
        <end position="509"/>
    </location>
</feature>
<evidence type="ECO:0000256" key="5">
    <source>
        <dbReference type="PROSITE-ProRule" id="PRU00221"/>
    </source>
</evidence>
<evidence type="ECO:0000313" key="8">
    <source>
        <dbReference type="Proteomes" id="UP000019335"/>
    </source>
</evidence>
<accession>W7U489</accession>
<dbReference type="PRINTS" id="PR00319">
    <property type="entry name" value="GPROTEINB"/>
</dbReference>
<dbReference type="SMART" id="SM00320">
    <property type="entry name" value="WD40"/>
    <property type="match status" value="8"/>
</dbReference>
<evidence type="ECO:0000256" key="2">
    <source>
        <dbReference type="ARBA" id="ARBA00022574"/>
    </source>
</evidence>
<dbReference type="PANTHER" id="PTHR19848:SF0">
    <property type="entry name" value="NOTCHLESS PROTEIN HOMOLOG 1"/>
    <property type="match status" value="1"/>
</dbReference>
<dbReference type="Gene3D" id="2.130.10.10">
    <property type="entry name" value="YVTN repeat-like/Quinoprotein amine dehydrogenase"/>
    <property type="match status" value="1"/>
</dbReference>
<protein>
    <submittedName>
        <fullName evidence="7">Notchless protein</fullName>
    </submittedName>
</protein>
<dbReference type="InterPro" id="IPR020472">
    <property type="entry name" value="WD40_PAC1"/>
</dbReference>
<feature type="repeat" description="WD" evidence="5">
    <location>
        <begin position="203"/>
        <end position="235"/>
    </location>
</feature>
<keyword evidence="2 5" id="KW-0853">WD repeat</keyword>
<dbReference type="PRINTS" id="PR00320">
    <property type="entry name" value="GPROTEINBRPT"/>
</dbReference>
<evidence type="ECO:0000256" key="4">
    <source>
        <dbReference type="ARBA" id="ARBA00023242"/>
    </source>
</evidence>
<evidence type="ECO:0000256" key="1">
    <source>
        <dbReference type="ARBA" id="ARBA00004604"/>
    </source>
</evidence>
<dbReference type="Pfam" id="PF08154">
    <property type="entry name" value="NLE"/>
    <property type="match status" value="1"/>
</dbReference>
<dbReference type="PROSITE" id="PS50082">
    <property type="entry name" value="WD_REPEATS_2"/>
    <property type="match status" value="7"/>
</dbReference>
<dbReference type="EMBL" id="AZIL01000431">
    <property type="protein sequence ID" value="EWM27509.1"/>
    <property type="molecule type" value="Genomic_DNA"/>
</dbReference>
<dbReference type="SUPFAM" id="SSF50978">
    <property type="entry name" value="WD40 repeat-like"/>
    <property type="match status" value="1"/>
</dbReference>
<evidence type="ECO:0000259" key="6">
    <source>
        <dbReference type="Pfam" id="PF08154"/>
    </source>
</evidence>
<dbReference type="InterPro" id="IPR012972">
    <property type="entry name" value="NLE"/>
</dbReference>
<gene>
    <name evidence="7" type="ORF">Naga_100101g5</name>
</gene>
<feature type="repeat" description="WD" evidence="5">
    <location>
        <begin position="161"/>
        <end position="193"/>
    </location>
</feature>
<comment type="caution">
    <text evidence="7">The sequence shown here is derived from an EMBL/GenBank/DDBJ whole genome shotgun (WGS) entry which is preliminary data.</text>
</comment>
<feature type="repeat" description="WD" evidence="5">
    <location>
        <begin position="246"/>
        <end position="293"/>
    </location>
</feature>
<reference evidence="7 8" key="1">
    <citation type="journal article" date="2014" name="Mol. Plant">
        <title>Chromosome Scale Genome Assembly and Transcriptome Profiling of Nannochloropsis gaditana in Nitrogen Depletion.</title>
        <authorList>
            <person name="Corteggiani Carpinelli E."/>
            <person name="Telatin A."/>
            <person name="Vitulo N."/>
            <person name="Forcato C."/>
            <person name="D'Angelo M."/>
            <person name="Schiavon R."/>
            <person name="Vezzi A."/>
            <person name="Giacometti G.M."/>
            <person name="Morosinotto T."/>
            <person name="Valle G."/>
        </authorList>
    </citation>
    <scope>NUCLEOTIDE SEQUENCE [LARGE SCALE GENOMIC DNA]</scope>
    <source>
        <strain evidence="7 8">B-31</strain>
    </source>
</reference>